<proteinExistence type="predicted"/>
<dbReference type="AlphaFoldDB" id="A0A9P3GN66"/>
<accession>A0A9P3GN66</accession>
<gene>
    <name evidence="6" type="ORF">PsYK624_151050</name>
</gene>
<dbReference type="GO" id="GO:0008270">
    <property type="term" value="F:zinc ion binding"/>
    <property type="evidence" value="ECO:0007669"/>
    <property type="project" value="UniProtKB-KW"/>
</dbReference>
<name>A0A9P3GN66_9APHY</name>
<dbReference type="Proteomes" id="UP000703269">
    <property type="component" value="Unassembled WGS sequence"/>
</dbReference>
<evidence type="ECO:0000256" key="2">
    <source>
        <dbReference type="ARBA" id="ARBA00022771"/>
    </source>
</evidence>
<evidence type="ECO:0000313" key="7">
    <source>
        <dbReference type="Proteomes" id="UP000703269"/>
    </source>
</evidence>
<feature type="domain" description="MYND-type" evidence="5">
    <location>
        <begin position="131"/>
        <end position="179"/>
    </location>
</feature>
<sequence>MRSAALYKMLVNYFDPDESRILFRRASEQIGSENPDNDFLAICRDALALLQSLAAQPALAGSSVAPLINDCNESFFIAGTMFHINLDLPLDTNKYGPTIVSSSLQVRKLMATDPSYTAHEGFMRLWFSERCWAPGCSATFAREGRAFAACSGCNRVTYCTRECQARAWKHPDVPHRAICKQIKYLADATGVSAKPEADGMTPFRTVCTQRNVDRQALVAFSAHMVKLVEAVSFAPRFEEAQRMLRAASTEGRDEEAPST</sequence>
<dbReference type="PROSITE" id="PS50865">
    <property type="entry name" value="ZF_MYND_2"/>
    <property type="match status" value="1"/>
</dbReference>
<comment type="caution">
    <text evidence="6">The sequence shown here is derived from an EMBL/GenBank/DDBJ whole genome shotgun (WGS) entry which is preliminary data.</text>
</comment>
<protein>
    <submittedName>
        <fullName evidence="6">Zinc finger MYND domain-containing protein</fullName>
    </submittedName>
</protein>
<keyword evidence="2 4" id="KW-0863">Zinc-finger</keyword>
<dbReference type="Gene3D" id="6.10.140.2220">
    <property type="match status" value="1"/>
</dbReference>
<evidence type="ECO:0000259" key="5">
    <source>
        <dbReference type="PROSITE" id="PS50865"/>
    </source>
</evidence>
<keyword evidence="7" id="KW-1185">Reference proteome</keyword>
<evidence type="ECO:0000313" key="6">
    <source>
        <dbReference type="EMBL" id="GJE98868.1"/>
    </source>
</evidence>
<reference evidence="6 7" key="1">
    <citation type="submission" date="2021-08" db="EMBL/GenBank/DDBJ databases">
        <title>Draft Genome Sequence of Phanerochaete sordida strain YK-624.</title>
        <authorList>
            <person name="Mori T."/>
            <person name="Dohra H."/>
            <person name="Suzuki T."/>
            <person name="Kawagishi H."/>
            <person name="Hirai H."/>
        </authorList>
    </citation>
    <scope>NUCLEOTIDE SEQUENCE [LARGE SCALE GENOMIC DNA]</scope>
    <source>
        <strain evidence="6 7">YK-624</strain>
    </source>
</reference>
<dbReference type="SUPFAM" id="SSF144232">
    <property type="entry name" value="HIT/MYND zinc finger-like"/>
    <property type="match status" value="1"/>
</dbReference>
<keyword evidence="3" id="KW-0862">Zinc</keyword>
<dbReference type="OrthoDB" id="2861350at2759"/>
<organism evidence="6 7">
    <name type="scientific">Phanerochaete sordida</name>
    <dbReference type="NCBI Taxonomy" id="48140"/>
    <lineage>
        <taxon>Eukaryota</taxon>
        <taxon>Fungi</taxon>
        <taxon>Dikarya</taxon>
        <taxon>Basidiomycota</taxon>
        <taxon>Agaricomycotina</taxon>
        <taxon>Agaricomycetes</taxon>
        <taxon>Polyporales</taxon>
        <taxon>Phanerochaetaceae</taxon>
        <taxon>Phanerochaete</taxon>
    </lineage>
</organism>
<dbReference type="EMBL" id="BPQB01000096">
    <property type="protein sequence ID" value="GJE98868.1"/>
    <property type="molecule type" value="Genomic_DNA"/>
</dbReference>
<dbReference type="InterPro" id="IPR002893">
    <property type="entry name" value="Znf_MYND"/>
</dbReference>
<evidence type="ECO:0000256" key="3">
    <source>
        <dbReference type="ARBA" id="ARBA00022833"/>
    </source>
</evidence>
<evidence type="ECO:0000256" key="1">
    <source>
        <dbReference type="ARBA" id="ARBA00022723"/>
    </source>
</evidence>
<evidence type="ECO:0000256" key="4">
    <source>
        <dbReference type="PROSITE-ProRule" id="PRU00134"/>
    </source>
</evidence>
<dbReference type="Pfam" id="PF01753">
    <property type="entry name" value="zf-MYND"/>
    <property type="match status" value="1"/>
</dbReference>
<keyword evidence="1" id="KW-0479">Metal-binding</keyword>